<evidence type="ECO:0000256" key="3">
    <source>
        <dbReference type="SAM" id="MobiDB-lite"/>
    </source>
</evidence>
<dbReference type="PANTHER" id="PTHR48047">
    <property type="entry name" value="GLYCOSYLTRANSFERASE"/>
    <property type="match status" value="1"/>
</dbReference>
<dbReference type="PANTHER" id="PTHR48047:SF45">
    <property type="entry name" value="SCOPOLETIN GLUCOSYLTRANSFERASE-LIKE"/>
    <property type="match status" value="1"/>
</dbReference>
<organism evidence="4">
    <name type="scientific">Sesamum calycinum</name>
    <dbReference type="NCBI Taxonomy" id="2727403"/>
    <lineage>
        <taxon>Eukaryota</taxon>
        <taxon>Viridiplantae</taxon>
        <taxon>Streptophyta</taxon>
        <taxon>Embryophyta</taxon>
        <taxon>Tracheophyta</taxon>
        <taxon>Spermatophyta</taxon>
        <taxon>Magnoliopsida</taxon>
        <taxon>eudicotyledons</taxon>
        <taxon>Gunneridae</taxon>
        <taxon>Pentapetalae</taxon>
        <taxon>asterids</taxon>
        <taxon>lamiids</taxon>
        <taxon>Lamiales</taxon>
        <taxon>Pedaliaceae</taxon>
        <taxon>Sesamum</taxon>
    </lineage>
</organism>
<comment type="similarity">
    <text evidence="1">Belongs to the UDP-glycosyltransferase family.</text>
</comment>
<evidence type="ECO:0000313" key="4">
    <source>
        <dbReference type="EMBL" id="KAL0356852.1"/>
    </source>
</evidence>
<proteinExistence type="inferred from homology"/>
<gene>
    <name evidence="4" type="ORF">Scaly_1370900</name>
</gene>
<reference evidence="4" key="2">
    <citation type="journal article" date="2024" name="Plant">
        <title>Genomic evolution and insights into agronomic trait innovations of Sesamum species.</title>
        <authorList>
            <person name="Miao H."/>
            <person name="Wang L."/>
            <person name="Qu L."/>
            <person name="Liu H."/>
            <person name="Sun Y."/>
            <person name="Le M."/>
            <person name="Wang Q."/>
            <person name="Wei S."/>
            <person name="Zheng Y."/>
            <person name="Lin W."/>
            <person name="Duan Y."/>
            <person name="Cao H."/>
            <person name="Xiong S."/>
            <person name="Wang X."/>
            <person name="Wei L."/>
            <person name="Li C."/>
            <person name="Ma Q."/>
            <person name="Ju M."/>
            <person name="Zhao R."/>
            <person name="Li G."/>
            <person name="Mu C."/>
            <person name="Tian Q."/>
            <person name="Mei H."/>
            <person name="Zhang T."/>
            <person name="Gao T."/>
            <person name="Zhang H."/>
        </authorList>
    </citation>
    <scope>NUCLEOTIDE SEQUENCE</scope>
    <source>
        <strain evidence="4">KEN8</strain>
    </source>
</reference>
<accession>A0AAW2PKV6</accession>
<dbReference type="GO" id="GO:0035251">
    <property type="term" value="F:UDP-glucosyltransferase activity"/>
    <property type="evidence" value="ECO:0007669"/>
    <property type="project" value="TreeGrafter"/>
</dbReference>
<reference evidence="4" key="1">
    <citation type="submission" date="2020-06" db="EMBL/GenBank/DDBJ databases">
        <authorList>
            <person name="Li T."/>
            <person name="Hu X."/>
            <person name="Zhang T."/>
            <person name="Song X."/>
            <person name="Zhang H."/>
            <person name="Dai N."/>
            <person name="Sheng W."/>
            <person name="Hou X."/>
            <person name="Wei L."/>
        </authorList>
    </citation>
    <scope>NUCLEOTIDE SEQUENCE</scope>
    <source>
        <strain evidence="4">KEN8</strain>
        <tissue evidence="4">Leaf</tissue>
    </source>
</reference>
<name>A0AAW2PKV6_9LAMI</name>
<protein>
    <submittedName>
        <fullName evidence="4">Scopoletin glucosyltransferase</fullName>
    </submittedName>
</protein>
<keyword evidence="2" id="KW-0328">Glycosyltransferase</keyword>
<dbReference type="AlphaFoldDB" id="A0AAW2PKV6"/>
<sequence length="254" mass="28775">MIAHGHMIPMLDMAKLFTSRGLKTTIIATPTFAVRAESPRIGHDIGLSIVQFPPKGSSLPDNIVSFDQMTTPALLPLFVEALSLLQEPVEKLLQELNPNCLLSDMFFAWTVDSAAKFDKLTFIRTQIAPFLLEEGTKNEFSKLREEMRESEKRSYGVVFNSCYELESAYADHYKKKKHREAKNQTSTNTNAWPGWTPRGLIPSFTSVSEAWQALLLHSCAKQHSGLRHPAKISFGREERKKRAGRKRRLDASRI</sequence>
<dbReference type="SUPFAM" id="SSF53756">
    <property type="entry name" value="UDP-Glycosyltransferase/glycogen phosphorylase"/>
    <property type="match status" value="1"/>
</dbReference>
<keyword evidence="2" id="KW-0808">Transferase</keyword>
<evidence type="ECO:0000256" key="1">
    <source>
        <dbReference type="ARBA" id="ARBA00009995"/>
    </source>
</evidence>
<feature type="region of interest" description="Disordered" evidence="3">
    <location>
        <begin position="230"/>
        <end position="254"/>
    </location>
</feature>
<dbReference type="Gene3D" id="3.40.50.2000">
    <property type="entry name" value="Glycogen Phosphorylase B"/>
    <property type="match status" value="1"/>
</dbReference>
<comment type="caution">
    <text evidence="4">The sequence shown here is derived from an EMBL/GenBank/DDBJ whole genome shotgun (WGS) entry which is preliminary data.</text>
</comment>
<evidence type="ECO:0000256" key="2">
    <source>
        <dbReference type="ARBA" id="ARBA00022676"/>
    </source>
</evidence>
<dbReference type="EMBL" id="JACGWM010000008">
    <property type="protein sequence ID" value="KAL0356852.1"/>
    <property type="molecule type" value="Genomic_DNA"/>
</dbReference>